<proteinExistence type="predicted"/>
<dbReference type="PANTHER" id="PTHR13723">
    <property type="entry name" value="ADAMTS A DISINTEGRIN AND METALLOPROTEASE WITH THROMBOSPONDIN MOTIFS PROTEASE"/>
    <property type="match status" value="1"/>
</dbReference>
<comment type="subcellular location">
    <subcellularLocation>
        <location evidence="1">Secreted</location>
    </subcellularLocation>
</comment>
<dbReference type="Pfam" id="PF00090">
    <property type="entry name" value="TSP_1"/>
    <property type="match status" value="1"/>
</dbReference>
<dbReference type="EMBL" id="KE525057">
    <property type="protein sequence ID" value="KFB40992.1"/>
    <property type="molecule type" value="Genomic_DNA"/>
</dbReference>
<dbReference type="EnsemblMetazoa" id="ASIC008604-RA">
    <property type="protein sequence ID" value="ASIC008604-PA"/>
    <property type="gene ID" value="ASIC008604"/>
</dbReference>
<keyword evidence="2" id="KW-0964">Secreted</keyword>
<organism evidence="4">
    <name type="scientific">Anopheles sinensis</name>
    <name type="common">Mosquito</name>
    <dbReference type="NCBI Taxonomy" id="74873"/>
    <lineage>
        <taxon>Eukaryota</taxon>
        <taxon>Metazoa</taxon>
        <taxon>Ecdysozoa</taxon>
        <taxon>Arthropoda</taxon>
        <taxon>Hexapoda</taxon>
        <taxon>Insecta</taxon>
        <taxon>Pterygota</taxon>
        <taxon>Neoptera</taxon>
        <taxon>Endopterygota</taxon>
        <taxon>Diptera</taxon>
        <taxon>Nematocera</taxon>
        <taxon>Culicoidea</taxon>
        <taxon>Culicidae</taxon>
        <taxon>Anophelinae</taxon>
        <taxon>Anopheles</taxon>
    </lineage>
</organism>
<dbReference type="PANTHER" id="PTHR13723:SF316">
    <property type="entry name" value="LONELY HEART, ISOFORM A"/>
    <property type="match status" value="1"/>
</dbReference>
<protein>
    <submittedName>
        <fullName evidence="4">AGAP010001-PA-like protein</fullName>
    </submittedName>
</protein>
<dbReference type="InterPro" id="IPR000884">
    <property type="entry name" value="TSP1_rpt"/>
</dbReference>
<reference evidence="5" key="2">
    <citation type="submission" date="2020-05" db="UniProtKB">
        <authorList>
            <consortium name="EnsemblMetazoa"/>
        </authorList>
    </citation>
    <scope>IDENTIFICATION</scope>
</reference>
<reference evidence="4 6" key="1">
    <citation type="journal article" date="2014" name="BMC Genomics">
        <title>Genome sequence of Anopheles sinensis provides insight into genetics basis of mosquito competence for malaria parasites.</title>
        <authorList>
            <person name="Zhou D."/>
            <person name="Zhang D."/>
            <person name="Ding G."/>
            <person name="Shi L."/>
            <person name="Hou Q."/>
            <person name="Ye Y."/>
            <person name="Xu Y."/>
            <person name="Zhou H."/>
            <person name="Xiong C."/>
            <person name="Li S."/>
            <person name="Yu J."/>
            <person name="Hong S."/>
            <person name="Yu X."/>
            <person name="Zou P."/>
            <person name="Chen C."/>
            <person name="Chang X."/>
            <person name="Wang W."/>
            <person name="Lv Y."/>
            <person name="Sun Y."/>
            <person name="Ma L."/>
            <person name="Shen B."/>
            <person name="Zhu C."/>
        </authorList>
    </citation>
    <scope>NUCLEOTIDE SEQUENCE [LARGE SCALE GENOMIC DNA]</scope>
</reference>
<feature type="region of interest" description="Disordered" evidence="3">
    <location>
        <begin position="160"/>
        <end position="288"/>
    </location>
</feature>
<evidence type="ECO:0000313" key="6">
    <source>
        <dbReference type="Proteomes" id="UP000030765"/>
    </source>
</evidence>
<dbReference type="GO" id="GO:0005576">
    <property type="term" value="C:extracellular region"/>
    <property type="evidence" value="ECO:0007669"/>
    <property type="project" value="UniProtKB-SubCell"/>
</dbReference>
<feature type="compositionally biased region" description="Low complexity" evidence="3">
    <location>
        <begin position="250"/>
        <end position="260"/>
    </location>
</feature>
<dbReference type="Proteomes" id="UP000030765">
    <property type="component" value="Unassembled WGS sequence"/>
</dbReference>
<dbReference type="OrthoDB" id="7744380at2759"/>
<evidence type="ECO:0000256" key="3">
    <source>
        <dbReference type="SAM" id="MobiDB-lite"/>
    </source>
</evidence>
<dbReference type="PROSITE" id="PS50092">
    <property type="entry name" value="TSP1"/>
    <property type="match status" value="1"/>
</dbReference>
<dbReference type="Gene3D" id="2.20.100.10">
    <property type="entry name" value="Thrombospondin type-1 (TSP1) repeat"/>
    <property type="match status" value="1"/>
</dbReference>
<accession>A0A084VSP8</accession>
<evidence type="ECO:0000313" key="4">
    <source>
        <dbReference type="EMBL" id="KFB40992.1"/>
    </source>
</evidence>
<evidence type="ECO:0000256" key="2">
    <source>
        <dbReference type="ARBA" id="ARBA00022525"/>
    </source>
</evidence>
<dbReference type="GO" id="GO:0031012">
    <property type="term" value="C:extracellular matrix"/>
    <property type="evidence" value="ECO:0007669"/>
    <property type="project" value="TreeGrafter"/>
</dbReference>
<dbReference type="VEuPathDB" id="VectorBase:ASIC008604"/>
<dbReference type="AlphaFoldDB" id="A0A084VSP8"/>
<sequence>MAHVRPDAGWMRVPNSIHKEWLERRAAQKTHSSTAVLPQPSDGTTQRTTYLRKLIKFTNENEPLSENDVSFVPHFEGDAGGGGGAEGVNKGVIVANGASRQQEGPHHRRDQQGRELHHHRLHHGEHATPQPELRGKDLLTEDGDRYRYEVVTVQEAGVSETAKPLAVAERKETDSKPVVYVMGSPEGDEAERGTPSPEFNERPRPTVATNVVPYWLPHQNRNAGTSDNTSPGPNDLSSISEPTASRKSDPTTPDAPTEATGNAAVHVRSSTKPSGEGTGPDPTTTNSVEEPRMTALALPSSPSTALQLADGNVTVRNVFGSWSNWTACSRTCGGGVKTQHRSCWKRDTKPAVESHECIGIVKRFHLCNEQDCPITDGDFREQQCARFNNQTFQDKRYIWEAFVKEDAECELNCKPIGMRYFATLNKTVIDGTPCIKPTEYFRNNESTVGRGICVEGVCKVGERSCLHYFQPKHC</sequence>
<dbReference type="EMBL" id="ATLV01016132">
    <property type="status" value="NOT_ANNOTATED_CDS"/>
    <property type="molecule type" value="Genomic_DNA"/>
</dbReference>
<dbReference type="InterPro" id="IPR050439">
    <property type="entry name" value="ADAMTS_ADAMTS-like"/>
</dbReference>
<keyword evidence="6" id="KW-1185">Reference proteome</keyword>
<dbReference type="VEuPathDB" id="VectorBase:ASIS010621"/>
<dbReference type="SUPFAM" id="SSF82895">
    <property type="entry name" value="TSP-1 type 1 repeat"/>
    <property type="match status" value="1"/>
</dbReference>
<name>A0A084VSP8_ANOSI</name>
<evidence type="ECO:0000256" key="1">
    <source>
        <dbReference type="ARBA" id="ARBA00004613"/>
    </source>
</evidence>
<gene>
    <name evidence="4" type="ORF">ZHAS_00008604</name>
</gene>
<dbReference type="SMART" id="SM00209">
    <property type="entry name" value="TSP1"/>
    <property type="match status" value="1"/>
</dbReference>
<dbReference type="STRING" id="74873.A0A084VSP8"/>
<evidence type="ECO:0000313" key="5">
    <source>
        <dbReference type="EnsemblMetazoa" id="ASIC008604-PA"/>
    </source>
</evidence>
<dbReference type="InterPro" id="IPR036383">
    <property type="entry name" value="TSP1_rpt_sf"/>
</dbReference>
<feature type="compositionally biased region" description="Polar residues" evidence="3">
    <location>
        <begin position="219"/>
        <end position="243"/>
    </location>
</feature>